<dbReference type="RefSeq" id="WP_166284036.1">
    <property type="nucleotide sequence ID" value="NZ_JAANNP010000035.1"/>
</dbReference>
<name>A0ABX0GX34_9ACTN</name>
<dbReference type="InterPro" id="IPR023214">
    <property type="entry name" value="HAD_sf"/>
</dbReference>
<dbReference type="CDD" id="cd07505">
    <property type="entry name" value="HAD_BPGM-like"/>
    <property type="match status" value="1"/>
</dbReference>
<dbReference type="InterPro" id="IPR036412">
    <property type="entry name" value="HAD-like_sf"/>
</dbReference>
<gene>
    <name evidence="1" type="ORF">G9H71_17290</name>
</gene>
<proteinExistence type="predicted"/>
<keyword evidence="2" id="KW-1185">Reference proteome</keyword>
<evidence type="ECO:0000313" key="2">
    <source>
        <dbReference type="Proteomes" id="UP000800981"/>
    </source>
</evidence>
<dbReference type="PANTHER" id="PTHR18901">
    <property type="entry name" value="2-DEOXYGLUCOSE-6-PHOSPHATE PHOSPHATASE 2"/>
    <property type="match status" value="1"/>
</dbReference>
<dbReference type="SUPFAM" id="SSF56784">
    <property type="entry name" value="HAD-like"/>
    <property type="match status" value="1"/>
</dbReference>
<dbReference type="Gene3D" id="1.10.150.240">
    <property type="entry name" value="Putative phosphatase, domain 2"/>
    <property type="match status" value="1"/>
</dbReference>
<protein>
    <submittedName>
        <fullName evidence="1">HAD family phosphatase</fullName>
    </submittedName>
</protein>
<dbReference type="PANTHER" id="PTHR18901:SF38">
    <property type="entry name" value="PSEUDOURIDINE-5'-PHOSPHATASE"/>
    <property type="match status" value="1"/>
</dbReference>
<dbReference type="EMBL" id="JAANNP010000035">
    <property type="protein sequence ID" value="NHC15537.1"/>
    <property type="molecule type" value="Genomic_DNA"/>
</dbReference>
<comment type="caution">
    <text evidence="1">The sequence shown here is derived from an EMBL/GenBank/DDBJ whole genome shotgun (WGS) entry which is preliminary data.</text>
</comment>
<reference evidence="1 2" key="1">
    <citation type="submission" date="2020-03" db="EMBL/GenBank/DDBJ databases">
        <title>Two novel Motilibacter sp.</title>
        <authorList>
            <person name="Liu S."/>
        </authorList>
    </citation>
    <scope>NUCLEOTIDE SEQUENCE [LARGE SCALE GENOMIC DNA]</scope>
    <source>
        <strain evidence="1 2">E257</strain>
    </source>
</reference>
<accession>A0ABX0GX34</accession>
<organism evidence="1 2">
    <name type="scientific">Motilibacter deserti</name>
    <dbReference type="NCBI Taxonomy" id="2714956"/>
    <lineage>
        <taxon>Bacteria</taxon>
        <taxon>Bacillati</taxon>
        <taxon>Actinomycetota</taxon>
        <taxon>Actinomycetes</taxon>
        <taxon>Motilibacterales</taxon>
        <taxon>Motilibacteraceae</taxon>
        <taxon>Motilibacter</taxon>
    </lineage>
</organism>
<dbReference type="Gene3D" id="3.40.50.1000">
    <property type="entry name" value="HAD superfamily/HAD-like"/>
    <property type="match status" value="1"/>
</dbReference>
<dbReference type="Proteomes" id="UP000800981">
    <property type="component" value="Unassembled WGS sequence"/>
</dbReference>
<dbReference type="NCBIfam" id="TIGR01509">
    <property type="entry name" value="HAD-SF-IA-v3"/>
    <property type="match status" value="1"/>
</dbReference>
<dbReference type="InterPro" id="IPR023198">
    <property type="entry name" value="PGP-like_dom2"/>
</dbReference>
<dbReference type="Pfam" id="PF00702">
    <property type="entry name" value="Hydrolase"/>
    <property type="match status" value="1"/>
</dbReference>
<evidence type="ECO:0000313" key="1">
    <source>
        <dbReference type="EMBL" id="NHC15537.1"/>
    </source>
</evidence>
<sequence length="215" mass="22655">MDGVLIESEELWDEIRRGLAADAGRPWPADATRAQQGMSTPEWARYLAGTVGIAGTPEQIARTVIDRLAAAYERELPLIPGAVEVVARLAERWPLGLASSSPRRLIDSVLHAAGLTGSFRVTLSTEEVAAGKPDPVVYRTVAQRLGLDPSRMVAVEDSSNGLRSASAAGMKVLAVPHSAFPPAADALALADVVAERLTDVTPELVARMLAPTSSG</sequence>
<dbReference type="InterPro" id="IPR006439">
    <property type="entry name" value="HAD-SF_hydro_IA"/>
</dbReference>